<dbReference type="Pfam" id="PF14392">
    <property type="entry name" value="zf-CCHC_4"/>
    <property type="match status" value="1"/>
</dbReference>
<feature type="compositionally biased region" description="Polar residues" evidence="1">
    <location>
        <begin position="195"/>
        <end position="205"/>
    </location>
</feature>
<feature type="region of interest" description="Disordered" evidence="1">
    <location>
        <begin position="300"/>
        <end position="333"/>
    </location>
</feature>
<feature type="compositionally biased region" description="Polar residues" evidence="1">
    <location>
        <begin position="323"/>
        <end position="333"/>
    </location>
</feature>
<feature type="domain" description="Zinc knuckle CX2CX4HX4C" evidence="2">
    <location>
        <begin position="5"/>
        <end position="52"/>
    </location>
</feature>
<sequence length="361" mass="41120">MLIQVDTRRPLKFSRKAESPEGDEVTLEIKYEMLFKHCSTCGMLTHEKEYCQSLDVKNRIQPQKERFGVFTRVQVPLDQRHNQSISYQDNGSQPRYGNEISHGRYNQSRSSRYDSSERKYDEDNNHRRSHSDRIMRRRDDHSRSNRYGGSRVGTGPYDRKPAQTWKQKSLGDQRGYRVEPATTSQDIVPYEHSEGTGSDGKQVSQEMRPPEATVTRRLASTIVTPSRVDIPMEGNVTKRVKEATRALSFPALSDQELQDGIGDKQIIGALSDMEIADPHDGEMMECDVHDDDLLGQELTEMESSASRRASVKIGRSDDKTYSSRRSGAKTSVSLGITSRKFEILRRGSPRKRSTSSHESLE</sequence>
<dbReference type="EMBL" id="JADBGQ010000002">
    <property type="protein sequence ID" value="KAG5410648.1"/>
    <property type="molecule type" value="Genomic_DNA"/>
</dbReference>
<protein>
    <recommendedName>
        <fullName evidence="2">Zinc knuckle CX2CX4HX4C domain-containing protein</fullName>
    </recommendedName>
</protein>
<proteinExistence type="predicted"/>
<dbReference type="InterPro" id="IPR025836">
    <property type="entry name" value="Zn_knuckle_CX2CX4HX4C"/>
</dbReference>
<evidence type="ECO:0000256" key="1">
    <source>
        <dbReference type="SAM" id="MobiDB-lite"/>
    </source>
</evidence>
<feature type="compositionally biased region" description="Polar residues" evidence="1">
    <location>
        <begin position="82"/>
        <end position="95"/>
    </location>
</feature>
<evidence type="ECO:0000259" key="2">
    <source>
        <dbReference type="Pfam" id="PF14392"/>
    </source>
</evidence>
<gene>
    <name evidence="3" type="primary">A02g506640.1_BraROA</name>
    <name evidence="3" type="ORF">IGI04_006967</name>
</gene>
<keyword evidence="4" id="KW-1185">Reference proteome</keyword>
<feature type="compositionally biased region" description="Basic and acidic residues" evidence="1">
    <location>
        <begin position="111"/>
        <end position="143"/>
    </location>
</feature>
<reference evidence="3 4" key="1">
    <citation type="submission" date="2021-03" db="EMBL/GenBank/DDBJ databases">
        <authorList>
            <person name="King G.J."/>
            <person name="Bancroft I."/>
            <person name="Baten A."/>
            <person name="Bloomfield J."/>
            <person name="Borpatragohain P."/>
            <person name="He Z."/>
            <person name="Irish N."/>
            <person name="Irwin J."/>
            <person name="Liu K."/>
            <person name="Mauleon R.P."/>
            <person name="Moore J."/>
            <person name="Morris R."/>
            <person name="Ostergaard L."/>
            <person name="Wang B."/>
            <person name="Wells R."/>
        </authorList>
    </citation>
    <scope>NUCLEOTIDE SEQUENCE [LARGE SCALE GENOMIC DNA]</scope>
    <source>
        <strain evidence="3">R-o-18</strain>
        <tissue evidence="3">Leaf</tissue>
    </source>
</reference>
<evidence type="ECO:0000313" key="3">
    <source>
        <dbReference type="EMBL" id="KAG5410648.1"/>
    </source>
</evidence>
<comment type="caution">
    <text evidence="3">The sequence shown here is derived from an EMBL/GenBank/DDBJ whole genome shotgun (WGS) entry which is preliminary data.</text>
</comment>
<evidence type="ECO:0000313" key="4">
    <source>
        <dbReference type="Proteomes" id="UP000823674"/>
    </source>
</evidence>
<feature type="region of interest" description="Disordered" evidence="1">
    <location>
        <begin position="80"/>
        <end position="212"/>
    </location>
</feature>
<organism evidence="3 4">
    <name type="scientific">Brassica rapa subsp. trilocularis</name>
    <dbReference type="NCBI Taxonomy" id="1813537"/>
    <lineage>
        <taxon>Eukaryota</taxon>
        <taxon>Viridiplantae</taxon>
        <taxon>Streptophyta</taxon>
        <taxon>Embryophyta</taxon>
        <taxon>Tracheophyta</taxon>
        <taxon>Spermatophyta</taxon>
        <taxon>Magnoliopsida</taxon>
        <taxon>eudicotyledons</taxon>
        <taxon>Gunneridae</taxon>
        <taxon>Pentapetalae</taxon>
        <taxon>rosids</taxon>
        <taxon>malvids</taxon>
        <taxon>Brassicales</taxon>
        <taxon>Brassicaceae</taxon>
        <taxon>Brassiceae</taxon>
        <taxon>Brassica</taxon>
    </lineage>
</organism>
<accession>A0ABQ7NID8</accession>
<dbReference type="Proteomes" id="UP000823674">
    <property type="component" value="Chromosome A02"/>
</dbReference>
<name>A0ABQ7NID8_BRACM</name>